<dbReference type="Proteomes" id="UP000017148">
    <property type="component" value="Unassembled WGS sequence"/>
</dbReference>
<dbReference type="Pfam" id="PF14349">
    <property type="entry name" value="SprA_N"/>
    <property type="match status" value="1"/>
</dbReference>
<protein>
    <recommendedName>
        <fullName evidence="1">Gliding motility protein SprA N-terminal domain-containing protein</fullName>
    </recommendedName>
</protein>
<organism evidence="2 3">
    <name type="scientific">Chitinivibrio alkaliphilus ACht1</name>
    <dbReference type="NCBI Taxonomy" id="1313304"/>
    <lineage>
        <taxon>Bacteria</taxon>
        <taxon>Pseudomonadati</taxon>
        <taxon>Fibrobacterota</taxon>
        <taxon>Chitinivibrionia</taxon>
        <taxon>Chitinivibrionales</taxon>
        <taxon>Chitinivibrionaceae</taxon>
        <taxon>Chitinivibrio</taxon>
    </lineage>
</organism>
<dbReference type="PROSITE" id="PS51257">
    <property type="entry name" value="PROKAR_LIPOPROTEIN"/>
    <property type="match status" value="1"/>
</dbReference>
<dbReference type="eggNOG" id="COG4797">
    <property type="taxonomic scope" value="Bacteria"/>
</dbReference>
<name>U7DB84_9BACT</name>
<evidence type="ECO:0000259" key="1">
    <source>
        <dbReference type="Pfam" id="PF14349"/>
    </source>
</evidence>
<keyword evidence="3" id="KW-1185">Reference proteome</keyword>
<gene>
    <name evidence="2" type="ORF">CALK_0584</name>
</gene>
<feature type="domain" description="Gliding motility protein SprA N-terminal" evidence="1">
    <location>
        <begin position="1280"/>
        <end position="1456"/>
    </location>
</feature>
<dbReference type="InterPro" id="IPR025684">
    <property type="entry name" value="SprA_N_dom"/>
</dbReference>
<dbReference type="EMBL" id="ASJR01000004">
    <property type="protein sequence ID" value="ERP38813.1"/>
    <property type="molecule type" value="Genomic_DNA"/>
</dbReference>
<comment type="caution">
    <text evidence="2">The sequence shown here is derived from an EMBL/GenBank/DDBJ whole genome shotgun (WGS) entry which is preliminary data.</text>
</comment>
<evidence type="ECO:0000313" key="2">
    <source>
        <dbReference type="EMBL" id="ERP38813.1"/>
    </source>
</evidence>
<evidence type="ECO:0000313" key="3">
    <source>
        <dbReference type="Proteomes" id="UP000017148"/>
    </source>
</evidence>
<dbReference type="STRING" id="1313304.CALK_0584"/>
<accession>U7DB84</accession>
<sequence>MIVGKLTILVILGMACTLAGVERILHDVYPEEFTPLYGLRHQSSPLITPPHDLLGAPSFGTVRDTTEIDFENRSITFRVYDTLTNTPLRTVHYTELSQYLSDMMIEGIENSWNEHLSEQGVEARRRRAREEDDLTFALPTELPLWARRILGDEPPQLSISGSQSLRVGYERTVSGTVGDESNFDRSSSPVFEPTSDFRIQGSVGRLLDMEIVLRGETGSDAFSDLDDQLSEIRLHYRESYPGELEDDIIQEVELGRTNFNLPGLGLIGYPTGGEGLFGVKVKSRIGPLDLTTVLSTEQTESKSERIDLTAGSRPVIINEKDYVQNRFFFVDTLYREIYARELTDEARVNEYLQEQGLTSIPTVERLDIYKEIPLSSSDGDTRDHFIEYADPDGQLSFGRFRRLNPMDEYELDRNYNIIRFNNSLRSSSRVLMSVEFSDGHEGTGQPDTIRAEIEGEERTILTGLRVLKNPESDTYMDNEEFPLMLRNVYSIGRGDPSGFEFDIKRINDDGRSSRRNSDDDLFIDLMGLTSDGIIDRNNSTIFDHEAGFVFIPPYMSDEIDDDQRVDPLHPFTNRNLGTNRNDEPNVNDAIYDPRARNLDNRFEIHTATSERRTRFSLGFGLIEGSERIWHGADTLVPNQDYTIDAFTGEVELVSNRARSYSHVDVSYQQEALFLLDKKTLFGINGYLQFPNLGRNSYLSTSLLMLRMSSGSATPRMGTEPFNRLSYGTSLRLDFQPEWMTAAVNTIPGIDTDARSGARFDFDIARSVVTSSVDRSDGAFVDNFSTSARSFNLSSNHFSWYRSSPQYHPTPEEYFYNPPAWHFYWHRPVAGDNRTEKRDIYPSDTIRHQTEYVSTLRLTAQPFPPDLSLQEGLAQADEEVTPWAGIMRGLQGSLRDRQDDRYFEFHLGPHESSGTLYVDMGEISQDLSLDGAQPNNREDFEKFSGTLTPDDDLGLNSLPDSLEYWCYPRWDGDGFVWDTLRYGDERLGKWADDPARDNFRLYDSDNRSNRMYVNGTAGNIVVNDQPDRENFNQDGRFLVGSQSQYFRYEINLDDLENHPYTEPIRRSDGSETGWYRVRLPVSVIAEPDSIVGEPAWSDITQVRMLWKDFADSYADTAWKTLEFEGMQFVGNQWTEYLDTAFVADVDEVEVGKVIARTLDSRRTERYEERIPVDIDSTGGEAVTHYTLQVDFSSIEPAFTSDDQDFHGVERRFSQQGSLDFSPYSDIEFYLCEERLPGSLSSLEINPDNDVWFSLRLGNNDSSYYEFRTRDLPSGGEWNWEQFQVSLDALTQLKLDWFNTYGSRSGGIDTTITTDQGELRVYSTNNNYPSLSSIRWIGVGVVNQDAQEYDGVIKLTDFKSTGISNYKGVAMRSSLRLDWADFIDNTMSFDYRDATFRSMSDNVNMANNATMSSGISGEIRLDRFLGDRHGFRVPVGGSVNARLERPVQRANSDIELRQDGSYDGFRDMGRDFGAILIGRDSSEATNVTPSEEYQNISRDYTFYTGYEKNRTSDGVLGRLIADRISVSYDYSYRETINRHGRIPLNELMDYSHWGIDYFHADIYGQTRHNSALSYDMTPARPIRDRASARPFADLNISLLRGLRFNLLPEQMNLDLIDFSFTRTEDYSSLDEVEQSSYEWEPERRLRMQHGLSFNYRPIDPLTQFRYSLSVDRNFDRFFNRWDGSSFSEFWNEDVLFSRQPEWRDYHFLFSENSRRQNASMSLSPDIGRWIDLSTDITTSYSHSLDLASDSTDLDSRVSNEFRVSSGLHLRRLFRTLSDHIEGNREESQGSVAGNIADFFDLVNLSTVNLTYSASMELRNTRMTPAYFDTYLGGDYVDYFAYTLGVHGRSLRDIMTGDMDDESYFGGVRHRNDWYDGVQRNTGDRRNTTRRVEGRTSFDIPALIDLRINTLSLQWNQTYTITPELTRFDTTTTWPDFRIGASTSFLENLENIRQNFRSFRLRTGYNFNKRLRKYSTYWIDDRPGSEYLEDHTFRYGFSPLINIDATLRQPGINVKYTLNRTYDTTLTMSHTLEPDPDVPGQLQLVSEFDGGRKTISTVHSWEATYRTRGESGRSVQFFEGRPVDVVGDVTYRLNISIDKKEHRRHRADNDGNRSTEDMVEYDERTFTLRPRVEYTFTDKVDFLFSYEMQRRITGESQNVRDTDRLFAEVTVRF</sequence>
<reference evidence="2 3" key="1">
    <citation type="journal article" date="2013" name="Environ. Microbiol.">
        <title>Genome analysis of Chitinivibrio alkaliphilus gen. nov., sp. nov., a novel extremely haloalkaliphilic anaerobic chitinolytic bacterium from the candidate phylum Termite Group 3.</title>
        <authorList>
            <person name="Sorokin D.Y."/>
            <person name="Gumerov V.M."/>
            <person name="Rakitin A.L."/>
            <person name="Beletsky A.V."/>
            <person name="Damste J.S."/>
            <person name="Muyzer G."/>
            <person name="Mardanov A.V."/>
            <person name="Ravin N.V."/>
        </authorList>
    </citation>
    <scope>NUCLEOTIDE SEQUENCE [LARGE SCALE GENOMIC DNA]</scope>
    <source>
        <strain evidence="2 3">ACht1</strain>
    </source>
</reference>
<proteinExistence type="predicted"/>